<reference evidence="2" key="1">
    <citation type="submission" date="2012-03" db="EMBL/GenBank/DDBJ databases">
        <title>Complete sequence of chromosome of Deinococcus peraridilitoris DSM 19664.</title>
        <authorList>
            <person name="Lucas S."/>
            <person name="Copeland A."/>
            <person name="Lapidus A."/>
            <person name="Glavina del Rio T."/>
            <person name="Dalin E."/>
            <person name="Tice H."/>
            <person name="Bruce D."/>
            <person name="Goodwin L."/>
            <person name="Pitluck S."/>
            <person name="Peters L."/>
            <person name="Mikhailova N."/>
            <person name="Lu M."/>
            <person name="Kyrpides N."/>
            <person name="Mavromatis K."/>
            <person name="Ivanova N."/>
            <person name="Brettin T."/>
            <person name="Detter J.C."/>
            <person name="Han C."/>
            <person name="Larimer F."/>
            <person name="Land M."/>
            <person name="Hauser L."/>
            <person name="Markowitz V."/>
            <person name="Cheng J.-F."/>
            <person name="Hugenholtz P."/>
            <person name="Woyke T."/>
            <person name="Wu D."/>
            <person name="Pukall R."/>
            <person name="Steenblock K."/>
            <person name="Brambilla E."/>
            <person name="Klenk H.-P."/>
            <person name="Eisen J.A."/>
        </authorList>
    </citation>
    <scope>NUCLEOTIDE SEQUENCE [LARGE SCALE GENOMIC DNA]</scope>
    <source>
        <strain evidence="2">DSM 19664 / LMG 22246 / CIP 109416 / KR-200</strain>
    </source>
</reference>
<dbReference type="EMBL" id="CP003382">
    <property type="protein sequence ID" value="AFZ68074.1"/>
    <property type="molecule type" value="Genomic_DNA"/>
</dbReference>
<keyword evidence="2" id="KW-1185">Reference proteome</keyword>
<dbReference type="STRING" id="937777.Deipe_2609"/>
<dbReference type="RefSeq" id="WP_015236376.1">
    <property type="nucleotide sequence ID" value="NC_019793.1"/>
</dbReference>
<dbReference type="Proteomes" id="UP000010467">
    <property type="component" value="Chromosome"/>
</dbReference>
<accession>L0A3R3</accession>
<dbReference type="PATRIC" id="fig|937777.3.peg.2618"/>
<dbReference type="KEGG" id="dpd:Deipe_2609"/>
<organism evidence="1 2">
    <name type="scientific">Deinococcus peraridilitoris (strain DSM 19664 / LMG 22246 / CIP 109416 / KR-200)</name>
    <dbReference type="NCBI Taxonomy" id="937777"/>
    <lineage>
        <taxon>Bacteria</taxon>
        <taxon>Thermotogati</taxon>
        <taxon>Deinococcota</taxon>
        <taxon>Deinococci</taxon>
        <taxon>Deinococcales</taxon>
        <taxon>Deinococcaceae</taxon>
        <taxon>Deinococcus</taxon>
    </lineage>
</organism>
<dbReference type="HOGENOM" id="CLU_1493886_0_0_0"/>
<sequence>MREPRRILATRALGALLVCFAGQVSAEPLLIKGGGLLTSKFCAKYACQSLGTVTLGGATSRAYRLQKAPGVGVVSRVAGNRVAGMTLLLLDPQGLKDSQLLYAIGTVLPDFQALSFGERHRFAVSKQCLKSATRGKRLALGGTNLLFSCEYNNAALYAAAVRAYRLSSTKGVISVTYAAP</sequence>
<name>L0A3R3_DEIPD</name>
<evidence type="ECO:0000313" key="2">
    <source>
        <dbReference type="Proteomes" id="UP000010467"/>
    </source>
</evidence>
<protein>
    <submittedName>
        <fullName evidence="1">Uncharacterized protein</fullName>
    </submittedName>
</protein>
<gene>
    <name evidence="1" type="ordered locus">Deipe_2609</name>
</gene>
<evidence type="ECO:0000313" key="1">
    <source>
        <dbReference type="EMBL" id="AFZ68074.1"/>
    </source>
</evidence>
<dbReference type="AlphaFoldDB" id="L0A3R3"/>
<proteinExistence type="predicted"/>